<organism evidence="5 6">
    <name type="scientific">Mya arenaria</name>
    <name type="common">Soft-shell clam</name>
    <dbReference type="NCBI Taxonomy" id="6604"/>
    <lineage>
        <taxon>Eukaryota</taxon>
        <taxon>Metazoa</taxon>
        <taxon>Spiralia</taxon>
        <taxon>Lophotrochozoa</taxon>
        <taxon>Mollusca</taxon>
        <taxon>Bivalvia</taxon>
        <taxon>Autobranchia</taxon>
        <taxon>Heteroconchia</taxon>
        <taxon>Euheterodonta</taxon>
        <taxon>Imparidentia</taxon>
        <taxon>Neoheterodontei</taxon>
        <taxon>Myida</taxon>
        <taxon>Myoidea</taxon>
        <taxon>Myidae</taxon>
        <taxon>Mya</taxon>
    </lineage>
</organism>
<feature type="domain" description="Caspase family p10" evidence="3">
    <location>
        <begin position="193"/>
        <end position="227"/>
    </location>
</feature>
<proteinExistence type="inferred from homology"/>
<feature type="domain" description="Caspase family p20" evidence="4">
    <location>
        <begin position="7"/>
        <end position="160"/>
    </location>
</feature>
<name>A0ABY7DZ97_MYAAR</name>
<dbReference type="PROSITE" id="PS50208">
    <property type="entry name" value="CASPASE_P20"/>
    <property type="match status" value="1"/>
</dbReference>
<accession>A0ABY7DZ97</accession>
<dbReference type="InterPro" id="IPR002138">
    <property type="entry name" value="Pept_C14_p10"/>
</dbReference>
<dbReference type="EMBL" id="CP111015">
    <property type="protein sequence ID" value="WAR03048.1"/>
    <property type="molecule type" value="Genomic_DNA"/>
</dbReference>
<dbReference type="InterPro" id="IPR001309">
    <property type="entry name" value="Pept_C14_p20"/>
</dbReference>
<evidence type="ECO:0000313" key="6">
    <source>
        <dbReference type="Proteomes" id="UP001164746"/>
    </source>
</evidence>
<evidence type="ECO:0000313" key="5">
    <source>
        <dbReference type="EMBL" id="WAR03048.1"/>
    </source>
</evidence>
<dbReference type="Proteomes" id="UP001164746">
    <property type="component" value="Chromosome 4"/>
</dbReference>
<evidence type="ECO:0000256" key="1">
    <source>
        <dbReference type="ARBA" id="ARBA00010134"/>
    </source>
</evidence>
<gene>
    <name evidence="5" type="ORF">MAR_009606</name>
</gene>
<keyword evidence="6" id="KW-1185">Reference proteome</keyword>
<sequence length="293" mass="32975">MAEMASDVGGAVIVVNIGLGKKGFVNRTGANMDEENLVYFADRLGFKVINKDQQYTCLRRDLELHHWKHASKNPCCENQEKCLQCLIEKKVSESSKYFLFALSSHGKIENNEFFVEFIDESKARNKRFLPLKEVVEFLKNCECLRKKVVILVIEACRSNQDTTDDTGVQSGKGPTVLPADDDQPPYIPICIPKNFLLVYSTTPNRYAYRDETNGSWFESKLKQALSDENEGEIVDLLQLLTKTAGLVSEMEADLSDKTKPTASNTETFGVTPGAKCVPCIEHRLTKPPIFKLH</sequence>
<evidence type="ECO:0000259" key="4">
    <source>
        <dbReference type="PROSITE" id="PS50208"/>
    </source>
</evidence>
<dbReference type="PANTHER" id="PTHR22576">
    <property type="entry name" value="MUCOSA ASSOCIATED LYMPHOID TISSUE LYMPHOMA TRANSLOCATION PROTEIN 1/PARACASPASE"/>
    <property type="match status" value="1"/>
</dbReference>
<dbReference type="SMART" id="SM00115">
    <property type="entry name" value="CASc"/>
    <property type="match status" value="1"/>
</dbReference>
<reference evidence="5" key="1">
    <citation type="submission" date="2022-11" db="EMBL/GenBank/DDBJ databases">
        <title>Centuries of genome instability and evolution in soft-shell clam transmissible cancer (bioRxiv).</title>
        <authorList>
            <person name="Hart S.F.M."/>
            <person name="Yonemitsu M.A."/>
            <person name="Giersch R.M."/>
            <person name="Beal B.F."/>
            <person name="Arriagada G."/>
            <person name="Davis B.W."/>
            <person name="Ostrander E.A."/>
            <person name="Goff S.P."/>
            <person name="Metzger M.J."/>
        </authorList>
    </citation>
    <scope>NUCLEOTIDE SEQUENCE</scope>
    <source>
        <strain evidence="5">MELC-2E11</strain>
        <tissue evidence="5">Siphon/mantle</tissue>
    </source>
</reference>
<dbReference type="InterPro" id="IPR029030">
    <property type="entry name" value="Caspase-like_dom_sf"/>
</dbReference>
<dbReference type="InterPro" id="IPR052039">
    <property type="entry name" value="Caspase-related_regulators"/>
</dbReference>
<dbReference type="InterPro" id="IPR011600">
    <property type="entry name" value="Pept_C14_caspase"/>
</dbReference>
<evidence type="ECO:0000259" key="3">
    <source>
        <dbReference type="PROSITE" id="PS50207"/>
    </source>
</evidence>
<dbReference type="PANTHER" id="PTHR22576:SF41">
    <property type="entry name" value="CASPASE 14, APOPTOSIS-RELATED CYSTEINE PEPTIDASE"/>
    <property type="match status" value="1"/>
</dbReference>
<comment type="similarity">
    <text evidence="1 2">Belongs to the peptidase C14A family.</text>
</comment>
<protein>
    <submittedName>
        <fullName evidence="5">CASP7-like protein</fullName>
    </submittedName>
</protein>
<dbReference type="SUPFAM" id="SSF52129">
    <property type="entry name" value="Caspase-like"/>
    <property type="match status" value="1"/>
</dbReference>
<evidence type="ECO:0000256" key="2">
    <source>
        <dbReference type="RuleBase" id="RU003971"/>
    </source>
</evidence>
<dbReference type="PROSITE" id="PS50207">
    <property type="entry name" value="CASPASE_P10"/>
    <property type="match status" value="1"/>
</dbReference>
<dbReference type="Gene3D" id="3.40.50.1460">
    <property type="match status" value="1"/>
</dbReference>
<dbReference type="Pfam" id="PF00656">
    <property type="entry name" value="Peptidase_C14"/>
    <property type="match status" value="1"/>
</dbReference>
<dbReference type="InterPro" id="IPR015917">
    <property type="entry name" value="Pept_C14A"/>
</dbReference>